<proteinExistence type="inferred from homology"/>
<feature type="domain" description="Cation/H+ exchanger transmembrane" evidence="8">
    <location>
        <begin position="12"/>
        <end position="369"/>
    </location>
</feature>
<keyword evidence="6 7" id="KW-0472">Membrane</keyword>
<dbReference type="PANTHER" id="PTHR42751">
    <property type="entry name" value="SODIUM/HYDROGEN EXCHANGER FAMILY/TRKA DOMAIN PROTEIN"/>
    <property type="match status" value="1"/>
</dbReference>
<feature type="transmembrane region" description="Helical" evidence="7">
    <location>
        <begin position="499"/>
        <end position="520"/>
    </location>
</feature>
<comment type="subcellular location">
    <subcellularLocation>
        <location evidence="1">Membrane</location>
        <topology evidence="1">Multi-pass membrane protein</topology>
    </subcellularLocation>
</comment>
<sequence length="556" mass="63008">MEEILALVFILLISTICALIFGKLKIPSVASYIIAGLLVGPVLRIIEPSSVQFLADLGIALMTFQIGLNFRLEVLQKRRIEFFLLFIFELIFISFLCIVLSTLLGFPLHVSFVLILIAINASTLIFFKLIENKIDKKNELSETIVGLGVAEDIFVMSGISILPSLASLEKFRIMEAFALIGNSILIAMGILAFSLNIVPYVINYLIKEKNEEILILLILSIAIGYGIIANWFGLSFAFGSFIGGILTSRLDIPEETLKKIKSLRDLFAIIFFVSLGLSTPYLKNIEMLPLAIIIAFMLIMIRFISIILSSWIILGYENAFIMGIDLMVLSEFALVVSREAYRFNLINETIFIASVFSVLFSSIIGSIFIEREEYLIRKIDTILPLRIKNFINKFSYIFTLILKKITISSEGYKLLLSLIEKMIIVISILIVGSILSQNIISIYGIQSFSIIISTIVIISLFISSFIILSKMRKDIDLLMNWYISTLEKKNIFKNSIYKLLFLIINIVIILNIFIIITRILSIYFEIANIFSSLIILIFAIIVILVFYREIKMLLRI</sequence>
<name>A0A520KER2_9CREN</name>
<evidence type="ECO:0000256" key="4">
    <source>
        <dbReference type="ARBA" id="ARBA00022692"/>
    </source>
</evidence>
<protein>
    <submittedName>
        <fullName evidence="9">Cation:proton antiporter</fullName>
    </submittedName>
</protein>
<feature type="transmembrane region" description="Helical" evidence="7">
    <location>
        <begin position="213"/>
        <end position="246"/>
    </location>
</feature>
<keyword evidence="4 7" id="KW-0812">Transmembrane</keyword>
<evidence type="ECO:0000256" key="1">
    <source>
        <dbReference type="ARBA" id="ARBA00004141"/>
    </source>
</evidence>
<keyword evidence="5 7" id="KW-1133">Transmembrane helix</keyword>
<dbReference type="Proteomes" id="UP000317265">
    <property type="component" value="Unassembled WGS sequence"/>
</dbReference>
<comment type="similarity">
    <text evidence="2">Belongs to the monovalent cation:proton antiporter 2 (CPA2) transporter (TC 2.A.37) family.</text>
</comment>
<evidence type="ECO:0000313" key="9">
    <source>
        <dbReference type="EMBL" id="RZN55362.1"/>
    </source>
</evidence>
<feature type="transmembrane region" description="Helical" evidence="7">
    <location>
        <begin position="142"/>
        <end position="165"/>
    </location>
</feature>
<feature type="transmembrane region" description="Helical" evidence="7">
    <location>
        <begin position="6"/>
        <end position="22"/>
    </location>
</feature>
<evidence type="ECO:0000256" key="6">
    <source>
        <dbReference type="ARBA" id="ARBA00023136"/>
    </source>
</evidence>
<feature type="transmembrane region" description="Helical" evidence="7">
    <location>
        <begin position="290"/>
        <end position="313"/>
    </location>
</feature>
<dbReference type="Gene3D" id="1.20.1530.20">
    <property type="match status" value="1"/>
</dbReference>
<dbReference type="GO" id="GO:0015297">
    <property type="term" value="F:antiporter activity"/>
    <property type="evidence" value="ECO:0007669"/>
    <property type="project" value="InterPro"/>
</dbReference>
<dbReference type="GO" id="GO:1902600">
    <property type="term" value="P:proton transmembrane transport"/>
    <property type="evidence" value="ECO:0007669"/>
    <property type="project" value="InterPro"/>
</dbReference>
<feature type="transmembrane region" description="Helical" evidence="7">
    <location>
        <begin position="29"/>
        <end position="46"/>
    </location>
</feature>
<dbReference type="EMBL" id="RXIH01000045">
    <property type="protein sequence ID" value="RZN55362.1"/>
    <property type="molecule type" value="Genomic_DNA"/>
</dbReference>
<gene>
    <name evidence="10" type="ORF">DSO09_03640</name>
    <name evidence="9" type="ORF">EF809_05655</name>
</gene>
<feature type="transmembrane region" description="Helical" evidence="7">
    <location>
        <begin position="447"/>
        <end position="468"/>
    </location>
</feature>
<feature type="transmembrane region" description="Helical" evidence="7">
    <location>
        <begin position="414"/>
        <end position="435"/>
    </location>
</feature>
<evidence type="ECO:0000313" key="10">
    <source>
        <dbReference type="EMBL" id="TDA38787.1"/>
    </source>
</evidence>
<dbReference type="InterPro" id="IPR038770">
    <property type="entry name" value="Na+/solute_symporter_sf"/>
</dbReference>
<dbReference type="GO" id="GO:0016020">
    <property type="term" value="C:membrane"/>
    <property type="evidence" value="ECO:0007669"/>
    <property type="project" value="UniProtKB-SubCell"/>
</dbReference>
<evidence type="ECO:0000256" key="5">
    <source>
        <dbReference type="ARBA" id="ARBA00022989"/>
    </source>
</evidence>
<feature type="transmembrane region" description="Helical" evidence="7">
    <location>
        <begin position="110"/>
        <end position="130"/>
    </location>
</feature>
<comment type="caution">
    <text evidence="9">The sequence shown here is derived from an EMBL/GenBank/DDBJ whole genome shotgun (WGS) entry which is preliminary data.</text>
</comment>
<evidence type="ECO:0000256" key="3">
    <source>
        <dbReference type="ARBA" id="ARBA00022448"/>
    </source>
</evidence>
<reference evidence="9 11" key="2">
    <citation type="journal article" date="2019" name="Nat. Microbiol.">
        <title>Wide diversity of methane and short-chain alkane metabolisms in uncultured archaea.</title>
        <authorList>
            <person name="Borrel G."/>
            <person name="Adam P.S."/>
            <person name="McKay L.J."/>
            <person name="Chen L.X."/>
            <person name="Sierra-Garcia I.N."/>
            <person name="Sieber C.M."/>
            <person name="Letourneur Q."/>
            <person name="Ghozlane A."/>
            <person name="Andersen G.L."/>
            <person name="Li W.J."/>
            <person name="Hallam S.J."/>
            <person name="Muyzer G."/>
            <person name="de Oliveira V.M."/>
            <person name="Inskeep W.P."/>
            <person name="Banfield J.F."/>
            <person name="Gribaldo S."/>
        </authorList>
    </citation>
    <scope>NUCLEOTIDE SEQUENCE [LARGE SCALE GENOMIC DNA]</scope>
    <source>
        <strain evidence="9">Verst-YHS</strain>
    </source>
</reference>
<dbReference type="Proteomes" id="UP000316080">
    <property type="component" value="Unassembled WGS sequence"/>
</dbReference>
<accession>A0A520KER2</accession>
<evidence type="ECO:0000256" key="7">
    <source>
        <dbReference type="SAM" id="Phobius"/>
    </source>
</evidence>
<keyword evidence="3" id="KW-0813">Transport</keyword>
<evidence type="ECO:0000313" key="12">
    <source>
        <dbReference type="Proteomes" id="UP000317265"/>
    </source>
</evidence>
<evidence type="ECO:0000313" key="11">
    <source>
        <dbReference type="Proteomes" id="UP000316080"/>
    </source>
</evidence>
<evidence type="ECO:0000259" key="8">
    <source>
        <dbReference type="Pfam" id="PF00999"/>
    </source>
</evidence>
<dbReference type="Pfam" id="PF00999">
    <property type="entry name" value="Na_H_Exchanger"/>
    <property type="match status" value="1"/>
</dbReference>
<feature type="transmembrane region" description="Helical" evidence="7">
    <location>
        <begin position="266"/>
        <end position="283"/>
    </location>
</feature>
<reference evidence="10 12" key="1">
    <citation type="journal article" date="2019" name="Nat. Microbiol.">
        <title>Expanding anaerobic alkane metabolism in the domain of Archaea.</title>
        <authorList>
            <person name="Wang Y."/>
            <person name="Wegener G."/>
            <person name="Hou J."/>
            <person name="Wang F."/>
            <person name="Xiao X."/>
        </authorList>
    </citation>
    <scope>NUCLEOTIDE SEQUENCE [LARGE SCALE GENOMIC DNA]</scope>
    <source>
        <strain evidence="10">WYZ-LMO11</strain>
    </source>
</reference>
<dbReference type="AlphaFoldDB" id="A0A520KER2"/>
<dbReference type="EMBL" id="QNVI01000042">
    <property type="protein sequence ID" value="TDA38787.1"/>
    <property type="molecule type" value="Genomic_DNA"/>
</dbReference>
<feature type="transmembrane region" description="Helical" evidence="7">
    <location>
        <begin position="82"/>
        <end position="104"/>
    </location>
</feature>
<feature type="transmembrane region" description="Helical" evidence="7">
    <location>
        <begin position="526"/>
        <end position="547"/>
    </location>
</feature>
<organism evidence="9 11">
    <name type="scientific">Thermoproteota archaeon</name>
    <dbReference type="NCBI Taxonomy" id="2056631"/>
    <lineage>
        <taxon>Archaea</taxon>
        <taxon>Thermoproteota</taxon>
    </lineage>
</organism>
<feature type="transmembrane region" description="Helical" evidence="7">
    <location>
        <begin position="177"/>
        <end position="201"/>
    </location>
</feature>
<feature type="transmembrane region" description="Helical" evidence="7">
    <location>
        <begin position="349"/>
        <end position="369"/>
    </location>
</feature>
<feature type="transmembrane region" description="Helical" evidence="7">
    <location>
        <begin position="52"/>
        <end position="70"/>
    </location>
</feature>
<dbReference type="InterPro" id="IPR006153">
    <property type="entry name" value="Cation/H_exchanger_TM"/>
</dbReference>
<dbReference type="PANTHER" id="PTHR42751:SF3">
    <property type="entry name" value="SODIUM_GLUTAMATE SYMPORTER"/>
    <property type="match status" value="1"/>
</dbReference>
<evidence type="ECO:0000256" key="2">
    <source>
        <dbReference type="ARBA" id="ARBA00005551"/>
    </source>
</evidence>